<feature type="transmembrane region" description="Helical" evidence="6">
    <location>
        <begin position="253"/>
        <end position="270"/>
    </location>
</feature>
<evidence type="ECO:0000313" key="9">
    <source>
        <dbReference type="Proteomes" id="UP000677082"/>
    </source>
</evidence>
<feature type="transmembrane region" description="Helical" evidence="6">
    <location>
        <begin position="43"/>
        <end position="61"/>
    </location>
</feature>
<protein>
    <recommendedName>
        <fullName evidence="7">Integral membrane bound transporter domain-containing protein</fullName>
    </recommendedName>
</protein>
<organism evidence="8 9">
    <name type="scientific">Paractinoplanes toevensis</name>
    <dbReference type="NCBI Taxonomy" id="571911"/>
    <lineage>
        <taxon>Bacteria</taxon>
        <taxon>Bacillati</taxon>
        <taxon>Actinomycetota</taxon>
        <taxon>Actinomycetes</taxon>
        <taxon>Micromonosporales</taxon>
        <taxon>Micromonosporaceae</taxon>
        <taxon>Paractinoplanes</taxon>
    </lineage>
</organism>
<dbReference type="Pfam" id="PF13515">
    <property type="entry name" value="FUSC_2"/>
    <property type="match status" value="1"/>
</dbReference>
<feature type="transmembrane region" description="Helical" evidence="6">
    <location>
        <begin position="143"/>
        <end position="163"/>
    </location>
</feature>
<evidence type="ECO:0000313" key="8">
    <source>
        <dbReference type="EMBL" id="GIM88676.1"/>
    </source>
</evidence>
<feature type="transmembrane region" description="Helical" evidence="6">
    <location>
        <begin position="305"/>
        <end position="326"/>
    </location>
</feature>
<feature type="transmembrane region" description="Helical" evidence="6">
    <location>
        <begin position="113"/>
        <end position="131"/>
    </location>
</feature>
<keyword evidence="9" id="KW-1185">Reference proteome</keyword>
<reference evidence="8 9" key="1">
    <citation type="submission" date="2021-03" db="EMBL/GenBank/DDBJ databases">
        <title>Whole genome shotgun sequence of Actinoplanes toevensis NBRC 105298.</title>
        <authorList>
            <person name="Komaki H."/>
            <person name="Tamura T."/>
        </authorList>
    </citation>
    <scope>NUCLEOTIDE SEQUENCE [LARGE SCALE GENOMIC DNA]</scope>
    <source>
        <strain evidence="8 9">NBRC 105298</strain>
    </source>
</reference>
<comment type="caution">
    <text evidence="8">The sequence shown here is derived from an EMBL/GenBank/DDBJ whole genome shotgun (WGS) entry which is preliminary data.</text>
</comment>
<feature type="transmembrane region" description="Helical" evidence="6">
    <location>
        <begin position="277"/>
        <end position="293"/>
    </location>
</feature>
<evidence type="ECO:0000256" key="4">
    <source>
        <dbReference type="ARBA" id="ARBA00023136"/>
    </source>
</evidence>
<keyword evidence="4 6" id="KW-0472">Membrane</keyword>
<feature type="domain" description="Integral membrane bound transporter" evidence="7">
    <location>
        <begin position="192"/>
        <end position="317"/>
    </location>
</feature>
<evidence type="ECO:0000256" key="1">
    <source>
        <dbReference type="ARBA" id="ARBA00004141"/>
    </source>
</evidence>
<evidence type="ECO:0000256" key="5">
    <source>
        <dbReference type="SAM" id="MobiDB-lite"/>
    </source>
</evidence>
<dbReference type="AlphaFoldDB" id="A0A919T6W5"/>
<feature type="compositionally biased region" description="Basic and acidic residues" evidence="5">
    <location>
        <begin position="356"/>
        <end position="370"/>
    </location>
</feature>
<dbReference type="GO" id="GO:0016020">
    <property type="term" value="C:membrane"/>
    <property type="evidence" value="ECO:0007669"/>
    <property type="project" value="UniProtKB-SubCell"/>
</dbReference>
<gene>
    <name evidence="8" type="ORF">Ato02nite_004690</name>
</gene>
<keyword evidence="3 6" id="KW-1133">Transmembrane helix</keyword>
<keyword evidence="2 6" id="KW-0812">Transmembrane</keyword>
<feature type="region of interest" description="Disordered" evidence="5">
    <location>
        <begin position="337"/>
        <end position="370"/>
    </location>
</feature>
<evidence type="ECO:0000259" key="7">
    <source>
        <dbReference type="Pfam" id="PF13515"/>
    </source>
</evidence>
<proteinExistence type="predicted"/>
<dbReference type="EMBL" id="BOQN01000005">
    <property type="protein sequence ID" value="GIM88676.1"/>
    <property type="molecule type" value="Genomic_DNA"/>
</dbReference>
<dbReference type="RefSeq" id="WP_213004656.1">
    <property type="nucleotide sequence ID" value="NZ_BOQN01000005.1"/>
</dbReference>
<feature type="transmembrane region" description="Helical" evidence="6">
    <location>
        <begin position="183"/>
        <end position="207"/>
    </location>
</feature>
<accession>A0A919T6W5</accession>
<dbReference type="Proteomes" id="UP000677082">
    <property type="component" value="Unassembled WGS sequence"/>
</dbReference>
<evidence type="ECO:0000256" key="2">
    <source>
        <dbReference type="ARBA" id="ARBA00022692"/>
    </source>
</evidence>
<sequence>MSQGNGVTGLPGKWRALPLTWSEALRALVCLLPMLVATALDQTSYLVTLGQGAFFFSSIFLPKRIGARFVMGSLVLALGLGFYLIGGAVAPYPWTALVFTFFVCLNLSFMTDWRVGGALALTLVMIYTAGLNTGSPEKASANFLVFAFVMGWSALISLLPFWTPVPPPPVDEDRRPGKLAEQGIRMGIGTSLALAISYFAGFAKIGWAPSAVGNVVRYGEELSEKRAWARFLGTVGGAAMAAIALAFVTDPTIVVLIAAVFAVLNGLFKLTPLGQMPLFYTATILLLYTANDLTTGSENVLTRVFYNVVGITIGVLVVIYPSPRILRRINRRARLRSSNPSSSVSAPELAQAQSDTHARPARTGESETDM</sequence>
<feature type="transmembrane region" description="Helical" evidence="6">
    <location>
        <begin position="73"/>
        <end position="93"/>
    </location>
</feature>
<feature type="compositionally biased region" description="Low complexity" evidence="5">
    <location>
        <begin position="337"/>
        <end position="347"/>
    </location>
</feature>
<evidence type="ECO:0000256" key="6">
    <source>
        <dbReference type="SAM" id="Phobius"/>
    </source>
</evidence>
<feature type="transmembrane region" description="Helical" evidence="6">
    <location>
        <begin position="228"/>
        <end position="247"/>
    </location>
</feature>
<dbReference type="InterPro" id="IPR049453">
    <property type="entry name" value="Memb_transporter_dom"/>
</dbReference>
<evidence type="ECO:0000256" key="3">
    <source>
        <dbReference type="ARBA" id="ARBA00022989"/>
    </source>
</evidence>
<name>A0A919T6W5_9ACTN</name>
<comment type="subcellular location">
    <subcellularLocation>
        <location evidence="1">Membrane</location>
        <topology evidence="1">Multi-pass membrane protein</topology>
    </subcellularLocation>
</comment>